<dbReference type="Gramene" id="OPUNC04G07470.1">
    <property type="protein sequence ID" value="OPUNC04G07470.1"/>
    <property type="gene ID" value="OPUNC04G07470"/>
</dbReference>
<dbReference type="HOGENOM" id="CLU_1646443_0_0_1"/>
<dbReference type="Proteomes" id="UP000026962">
    <property type="component" value="Chromosome 4"/>
</dbReference>
<organism evidence="1">
    <name type="scientific">Oryza punctata</name>
    <name type="common">Red rice</name>
    <dbReference type="NCBI Taxonomy" id="4537"/>
    <lineage>
        <taxon>Eukaryota</taxon>
        <taxon>Viridiplantae</taxon>
        <taxon>Streptophyta</taxon>
        <taxon>Embryophyta</taxon>
        <taxon>Tracheophyta</taxon>
        <taxon>Spermatophyta</taxon>
        <taxon>Magnoliopsida</taxon>
        <taxon>Liliopsida</taxon>
        <taxon>Poales</taxon>
        <taxon>Poaceae</taxon>
        <taxon>BOP clade</taxon>
        <taxon>Oryzoideae</taxon>
        <taxon>Oryzeae</taxon>
        <taxon>Oryzinae</taxon>
        <taxon>Oryza</taxon>
    </lineage>
</organism>
<reference evidence="1" key="2">
    <citation type="submission" date="2018-05" db="EMBL/GenBank/DDBJ databases">
        <title>OpunRS2 (Oryza punctata Reference Sequence Version 2).</title>
        <authorList>
            <person name="Zhang J."/>
            <person name="Kudrna D."/>
            <person name="Lee S."/>
            <person name="Talag J."/>
            <person name="Welchert J."/>
            <person name="Wing R.A."/>
        </authorList>
    </citation>
    <scope>NUCLEOTIDE SEQUENCE [LARGE SCALE GENOMIC DNA]</scope>
</reference>
<accession>A0A0E0KPF3</accession>
<evidence type="ECO:0000313" key="1">
    <source>
        <dbReference type="EnsemblPlants" id="OPUNC04G07470.1"/>
    </source>
</evidence>
<dbReference type="EnsemblPlants" id="OPUNC04G07470.1">
    <property type="protein sequence ID" value="OPUNC04G07470.1"/>
    <property type="gene ID" value="OPUNC04G07470"/>
</dbReference>
<reference evidence="1" key="1">
    <citation type="submission" date="2015-04" db="UniProtKB">
        <authorList>
            <consortium name="EnsemblPlants"/>
        </authorList>
    </citation>
    <scope>IDENTIFICATION</scope>
</reference>
<protein>
    <submittedName>
        <fullName evidence="1">Uncharacterized protein</fullName>
    </submittedName>
</protein>
<evidence type="ECO:0000313" key="2">
    <source>
        <dbReference type="Proteomes" id="UP000026962"/>
    </source>
</evidence>
<dbReference type="eggNOG" id="ENOG502R3V3">
    <property type="taxonomic scope" value="Eukaryota"/>
</dbReference>
<sequence length="161" mass="18435">MAGWKLNPNHQSHSSCRPITYEGLASSLHTNCSSLFFSNKAQRIHLPSCHPHSPILMTNSSYKRNGPAAAELYRFGIYLDVPMYIEDVEYCGEDTANLQAWIETKKKERLGRNDTARRIVGCPLEEEDQCDTLIWVDPEWHPKVQKAFDHMWTALDLASQD</sequence>
<proteinExistence type="predicted"/>
<keyword evidence="2" id="KW-1185">Reference proteome</keyword>
<dbReference type="AlphaFoldDB" id="A0A0E0KPF3"/>
<name>A0A0E0KPF3_ORYPU</name>